<name>A0A8H3GAK9_9LECA</name>
<proteinExistence type="predicted"/>
<reference evidence="2" key="1">
    <citation type="submission" date="2021-03" db="EMBL/GenBank/DDBJ databases">
        <authorList>
            <person name="Tagirdzhanova G."/>
        </authorList>
    </citation>
    <scope>NUCLEOTIDE SEQUENCE</scope>
</reference>
<comment type="caution">
    <text evidence="2">The sequence shown here is derived from an EMBL/GenBank/DDBJ whole genome shotgun (WGS) entry which is preliminary data.</text>
</comment>
<evidence type="ECO:0000313" key="3">
    <source>
        <dbReference type="Proteomes" id="UP000664521"/>
    </source>
</evidence>
<dbReference type="AlphaFoldDB" id="A0A8H3GAK9"/>
<accession>A0A8H3GAK9</accession>
<keyword evidence="3" id="KW-1185">Reference proteome</keyword>
<evidence type="ECO:0000313" key="2">
    <source>
        <dbReference type="EMBL" id="CAF9936148.1"/>
    </source>
</evidence>
<dbReference type="OrthoDB" id="2963168at2759"/>
<evidence type="ECO:0000256" key="1">
    <source>
        <dbReference type="SAM" id="MobiDB-lite"/>
    </source>
</evidence>
<sequence>MIKDLVTYKLEIKGSNIFIDEGIRAGLYGSGILNNKFLERFRSFMELNNISSIPRGQRREATATSRPAIESEAMKEFEKKKRSFGDDQDKKLSRPMFIRIPGLEDRYDRLQRPLGFGGIDIPRTIIMGLFDDILYEILGMLKEQVFAFNETVGNSSESRLQRIMLVGGFSENEYVYESITNACSGLGSFAGYDIQVTRPNEPSATLISRGALLRALHNPVGQRILAQSYGFKRDEEYHHELHGSARSCPDYHEGYLAVQDRISWLCKANDKIDRDRRNTFRIRGYRYIPVTGPASISESLYRSYTETRDHVRYNAPGIQEVGQLKMDFSLIDRQDFRIRTITRDGTAEEVALIDYEVQLIFDGIRLTYRLIVPELGQWWNWDGKTESQHDVQWGKNPYHAEATIENVAAAYDFGLEPAGSSSTPASKHPISVDPASQTKIDDSGFTKFGCFYQSHLQSNEDP</sequence>
<gene>
    <name evidence="2" type="ORF">HETSPECPRED_010032</name>
</gene>
<dbReference type="PANTHER" id="PTHR14187">
    <property type="entry name" value="ALPHA KINASE/ELONGATION FACTOR 2 KINASE"/>
    <property type="match status" value="1"/>
</dbReference>
<organism evidence="2 3">
    <name type="scientific">Heterodermia speciosa</name>
    <dbReference type="NCBI Taxonomy" id="116794"/>
    <lineage>
        <taxon>Eukaryota</taxon>
        <taxon>Fungi</taxon>
        <taxon>Dikarya</taxon>
        <taxon>Ascomycota</taxon>
        <taxon>Pezizomycotina</taxon>
        <taxon>Lecanoromycetes</taxon>
        <taxon>OSLEUM clade</taxon>
        <taxon>Lecanoromycetidae</taxon>
        <taxon>Caliciales</taxon>
        <taxon>Physciaceae</taxon>
        <taxon>Heterodermia</taxon>
    </lineage>
</organism>
<dbReference type="EMBL" id="CAJPDS010000089">
    <property type="protein sequence ID" value="CAF9936148.1"/>
    <property type="molecule type" value="Genomic_DNA"/>
</dbReference>
<dbReference type="Proteomes" id="UP000664521">
    <property type="component" value="Unassembled WGS sequence"/>
</dbReference>
<feature type="region of interest" description="Disordered" evidence="1">
    <location>
        <begin position="418"/>
        <end position="438"/>
    </location>
</feature>
<dbReference type="PANTHER" id="PTHR14187:SF5">
    <property type="entry name" value="HEAT SHOCK 70 KDA PROTEIN 12A"/>
    <property type="match status" value="1"/>
</dbReference>
<protein>
    <submittedName>
        <fullName evidence="2">Uncharacterized protein</fullName>
    </submittedName>
</protein>